<evidence type="ECO:0000256" key="1">
    <source>
        <dbReference type="SAM" id="Phobius"/>
    </source>
</evidence>
<feature type="transmembrane region" description="Helical" evidence="1">
    <location>
        <begin position="6"/>
        <end position="25"/>
    </location>
</feature>
<protein>
    <submittedName>
        <fullName evidence="3">Uncharacterized protein</fullName>
    </submittedName>
</protein>
<reference evidence="3" key="2">
    <citation type="submission" date="2015-08" db="UniProtKB">
        <authorList>
            <consortium name="WormBaseParasite"/>
        </authorList>
    </citation>
    <scope>IDENTIFICATION</scope>
</reference>
<keyword evidence="2" id="KW-1185">Reference proteome</keyword>
<proteinExistence type="predicted"/>
<dbReference type="Proteomes" id="UP000035680">
    <property type="component" value="Unassembled WGS sequence"/>
</dbReference>
<sequence>MNYLNFTIIFIVILNATLSCFGFRFQCHKVKEINNIGCSLEMTPWEYHYRKYFEKILPMVDYLWIRETAKMGKKDFRFFKVINSYLKISIQQSYLKRFCRKINVPYVYPTYFKLHVRAQHYASNQKRTNKVTK</sequence>
<keyword evidence="1" id="KW-0812">Transmembrane</keyword>
<reference evidence="2" key="1">
    <citation type="submission" date="2014-07" db="EMBL/GenBank/DDBJ databases">
        <authorList>
            <person name="Martin A.A"/>
            <person name="De Silva N."/>
        </authorList>
    </citation>
    <scope>NUCLEOTIDE SEQUENCE</scope>
</reference>
<organism evidence="2 3">
    <name type="scientific">Strongyloides venezuelensis</name>
    <name type="common">Threadworm</name>
    <dbReference type="NCBI Taxonomy" id="75913"/>
    <lineage>
        <taxon>Eukaryota</taxon>
        <taxon>Metazoa</taxon>
        <taxon>Ecdysozoa</taxon>
        <taxon>Nematoda</taxon>
        <taxon>Chromadorea</taxon>
        <taxon>Rhabditida</taxon>
        <taxon>Tylenchina</taxon>
        <taxon>Panagrolaimomorpha</taxon>
        <taxon>Strongyloidoidea</taxon>
        <taxon>Strongyloididae</taxon>
        <taxon>Strongyloides</taxon>
    </lineage>
</organism>
<dbReference type="AlphaFoldDB" id="A0A0K0G5W3"/>
<keyword evidence="1" id="KW-0472">Membrane</keyword>
<accession>A0A0K0G5W3</accession>
<evidence type="ECO:0000313" key="3">
    <source>
        <dbReference type="WBParaSite" id="SVE_2013900.1"/>
    </source>
</evidence>
<name>A0A0K0G5W3_STRVS</name>
<keyword evidence="1" id="KW-1133">Transmembrane helix</keyword>
<evidence type="ECO:0000313" key="2">
    <source>
        <dbReference type="Proteomes" id="UP000035680"/>
    </source>
</evidence>
<dbReference type="WBParaSite" id="SVE_2013900.1">
    <property type="protein sequence ID" value="SVE_2013900.1"/>
    <property type="gene ID" value="SVE_2013900"/>
</dbReference>